<dbReference type="RefSeq" id="WP_256856221.1">
    <property type="nucleotide sequence ID" value="NZ_MLHO01000006.1"/>
</dbReference>
<dbReference type="PANTHER" id="PTHR32305:SF15">
    <property type="entry name" value="PROTEIN RHSA-RELATED"/>
    <property type="match status" value="1"/>
</dbReference>
<dbReference type="PANTHER" id="PTHR32305">
    <property type="match status" value="1"/>
</dbReference>
<accession>A0A1V3JPW3</accession>
<evidence type="ECO:0000313" key="2">
    <source>
        <dbReference type="Proteomes" id="UP000188541"/>
    </source>
</evidence>
<dbReference type="Gene3D" id="2.180.10.10">
    <property type="entry name" value="RHS repeat-associated core"/>
    <property type="match status" value="1"/>
</dbReference>
<evidence type="ECO:0008006" key="3">
    <source>
        <dbReference type="Google" id="ProtNLM"/>
    </source>
</evidence>
<evidence type="ECO:0000313" key="1">
    <source>
        <dbReference type="EMBL" id="OOF58870.1"/>
    </source>
</evidence>
<dbReference type="PRINTS" id="PR00394">
    <property type="entry name" value="RHSPROTEIN"/>
</dbReference>
<dbReference type="AlphaFoldDB" id="A0A1V3JPW3"/>
<sequence length="115" mass="13613">MTDSQGKLIWRGRYDAWGGLHDDRRLAQQNQGHQPFRLQNQYFDEETGLHYNFLRYYEPMTGRFMTQDPIGLQGGENFIGLRLMCRHGLIRWGYVETLLELTTIEILIIHIQGEQ</sequence>
<organism evidence="1 2">
    <name type="scientific">Rodentibacter genomosp. 2</name>
    <dbReference type="NCBI Taxonomy" id="1908266"/>
    <lineage>
        <taxon>Bacteria</taxon>
        <taxon>Pseudomonadati</taxon>
        <taxon>Pseudomonadota</taxon>
        <taxon>Gammaproteobacteria</taxon>
        <taxon>Pasteurellales</taxon>
        <taxon>Pasteurellaceae</taxon>
        <taxon>Rodentibacter</taxon>
    </lineage>
</organism>
<name>A0A1V3JPW3_9PAST</name>
<proteinExistence type="predicted"/>
<dbReference type="NCBIfam" id="TIGR03696">
    <property type="entry name" value="Rhs_assc_core"/>
    <property type="match status" value="1"/>
</dbReference>
<protein>
    <recommendedName>
        <fullName evidence="3">Type IV secretion protein Rhs</fullName>
    </recommendedName>
</protein>
<comment type="caution">
    <text evidence="1">The sequence shown here is derived from an EMBL/GenBank/DDBJ whole genome shotgun (WGS) entry which is preliminary data.</text>
</comment>
<gene>
    <name evidence="1" type="ORF">BKK55_01180</name>
</gene>
<keyword evidence="2" id="KW-1185">Reference proteome</keyword>
<dbReference type="InterPro" id="IPR050708">
    <property type="entry name" value="T6SS_VgrG/RHS"/>
</dbReference>
<dbReference type="STRING" id="1908266.BKK55_01180"/>
<reference evidence="1 2" key="1">
    <citation type="submission" date="2016-10" db="EMBL/GenBank/DDBJ databases">
        <title>Rodentibacter gen. nov. and new species.</title>
        <authorList>
            <person name="Christensen H."/>
        </authorList>
    </citation>
    <scope>NUCLEOTIDE SEQUENCE [LARGE SCALE GENOMIC DNA]</scope>
    <source>
        <strain evidence="1 2">1996246016</strain>
    </source>
</reference>
<dbReference type="InterPro" id="IPR022385">
    <property type="entry name" value="Rhs_assc_core"/>
</dbReference>
<dbReference type="EMBL" id="MLHO01000006">
    <property type="protein sequence ID" value="OOF58870.1"/>
    <property type="molecule type" value="Genomic_DNA"/>
</dbReference>
<dbReference type="Proteomes" id="UP000188541">
    <property type="component" value="Unassembled WGS sequence"/>
</dbReference>